<comment type="similarity">
    <text evidence="1">Belongs to the UreD family.</text>
</comment>
<dbReference type="PANTHER" id="PTHR33643:SF1">
    <property type="entry name" value="UREASE ACCESSORY PROTEIN D"/>
    <property type="match status" value="1"/>
</dbReference>
<accession>A0AAE0KD09</accession>
<protein>
    <submittedName>
        <fullName evidence="3">UreD urease accessory protein-domain-containing protein</fullName>
    </submittedName>
</protein>
<name>A0AAE0KD09_9PEZI</name>
<reference evidence="3" key="2">
    <citation type="submission" date="2023-06" db="EMBL/GenBank/DDBJ databases">
        <authorList>
            <consortium name="Lawrence Berkeley National Laboratory"/>
            <person name="Haridas S."/>
            <person name="Hensen N."/>
            <person name="Bonometti L."/>
            <person name="Westerberg I."/>
            <person name="Brannstrom I.O."/>
            <person name="Guillou S."/>
            <person name="Cros-Aarteil S."/>
            <person name="Calhoun S."/>
            <person name="Kuo A."/>
            <person name="Mondo S."/>
            <person name="Pangilinan J."/>
            <person name="Riley R."/>
            <person name="Labutti K."/>
            <person name="Andreopoulos B."/>
            <person name="Lipzen A."/>
            <person name="Chen C."/>
            <person name="Yanf M."/>
            <person name="Daum C."/>
            <person name="Ng V."/>
            <person name="Clum A."/>
            <person name="Steindorff A."/>
            <person name="Ohm R."/>
            <person name="Martin F."/>
            <person name="Silar P."/>
            <person name="Natvig D."/>
            <person name="Lalanne C."/>
            <person name="Gautier V."/>
            <person name="Ament-Velasquez S.L."/>
            <person name="Kruys A."/>
            <person name="Hutchinson M.I."/>
            <person name="Powell A.J."/>
            <person name="Barry K."/>
            <person name="Miller A.N."/>
            <person name="Grigoriev I.V."/>
            <person name="Debuchy R."/>
            <person name="Gladieux P."/>
            <person name="Thoren M.H."/>
            <person name="Johannesson H."/>
        </authorList>
    </citation>
    <scope>NUCLEOTIDE SEQUENCE</scope>
    <source>
        <strain evidence="3">CBS 958.72</strain>
    </source>
</reference>
<dbReference type="Pfam" id="PF01774">
    <property type="entry name" value="UreD"/>
    <property type="match status" value="1"/>
</dbReference>
<dbReference type="AlphaFoldDB" id="A0AAE0KD09"/>
<reference evidence="3" key="1">
    <citation type="journal article" date="2023" name="Mol. Phylogenet. Evol.">
        <title>Genome-scale phylogeny and comparative genomics of the fungal order Sordariales.</title>
        <authorList>
            <person name="Hensen N."/>
            <person name="Bonometti L."/>
            <person name="Westerberg I."/>
            <person name="Brannstrom I.O."/>
            <person name="Guillou S."/>
            <person name="Cros-Aarteil S."/>
            <person name="Calhoun S."/>
            <person name="Haridas S."/>
            <person name="Kuo A."/>
            <person name="Mondo S."/>
            <person name="Pangilinan J."/>
            <person name="Riley R."/>
            <person name="LaButti K."/>
            <person name="Andreopoulos B."/>
            <person name="Lipzen A."/>
            <person name="Chen C."/>
            <person name="Yan M."/>
            <person name="Daum C."/>
            <person name="Ng V."/>
            <person name="Clum A."/>
            <person name="Steindorff A."/>
            <person name="Ohm R.A."/>
            <person name="Martin F."/>
            <person name="Silar P."/>
            <person name="Natvig D.O."/>
            <person name="Lalanne C."/>
            <person name="Gautier V."/>
            <person name="Ament-Velasquez S.L."/>
            <person name="Kruys A."/>
            <person name="Hutchinson M.I."/>
            <person name="Powell A.J."/>
            <person name="Barry K."/>
            <person name="Miller A.N."/>
            <person name="Grigoriev I.V."/>
            <person name="Debuchy R."/>
            <person name="Gladieux P."/>
            <person name="Hiltunen Thoren M."/>
            <person name="Johannesson H."/>
        </authorList>
    </citation>
    <scope>NUCLEOTIDE SEQUENCE</scope>
    <source>
        <strain evidence="3">CBS 958.72</strain>
    </source>
</reference>
<keyword evidence="4" id="KW-1185">Reference proteome</keyword>
<dbReference type="Proteomes" id="UP001287356">
    <property type="component" value="Unassembled WGS sequence"/>
</dbReference>
<dbReference type="GO" id="GO:0016151">
    <property type="term" value="F:nickel cation binding"/>
    <property type="evidence" value="ECO:0007669"/>
    <property type="project" value="InterPro"/>
</dbReference>
<comment type="caution">
    <text evidence="3">The sequence shown here is derived from an EMBL/GenBank/DDBJ whole genome shotgun (WGS) entry which is preliminary data.</text>
</comment>
<keyword evidence="2" id="KW-0143">Chaperone</keyword>
<dbReference type="EMBL" id="JAULSN010000004">
    <property type="protein sequence ID" value="KAK3373915.1"/>
    <property type="molecule type" value="Genomic_DNA"/>
</dbReference>
<sequence>MESPFPKSSSAPGEGRVVAKLQPEGGSALEALAYQYPLKLISPSRPADSTKSVLVFLLSYGGGLVGGDSVSLAVDVRPGARLSMVTQGHTKVFAPATNTPNLVTRQTMRAHLAPAAALCLLPDPVQPFAASVYEQTQVFRLAPDASLCLLDWVTQGRSARGEDWSFARWTGRNEVWAVSENNERLLVRDAVILDGAQPPSPPHMMPTLRESMHAMGVVGTLILRGPLVKALADFFLAEFAALPRLGSRDFRSDSDARRDAADEPVSDLEKWRRARLLTERTTRLLWSAANVRGCVVVKFGAPAVEAGRLWVGAMLAREGSVARVFGDHALMCVR</sequence>
<organism evidence="3 4">
    <name type="scientific">Lasiosphaeria ovina</name>
    <dbReference type="NCBI Taxonomy" id="92902"/>
    <lineage>
        <taxon>Eukaryota</taxon>
        <taxon>Fungi</taxon>
        <taxon>Dikarya</taxon>
        <taxon>Ascomycota</taxon>
        <taxon>Pezizomycotina</taxon>
        <taxon>Sordariomycetes</taxon>
        <taxon>Sordariomycetidae</taxon>
        <taxon>Sordariales</taxon>
        <taxon>Lasiosphaeriaceae</taxon>
        <taxon>Lasiosphaeria</taxon>
    </lineage>
</organism>
<dbReference type="HAMAP" id="MF_01384">
    <property type="entry name" value="UreD"/>
    <property type="match status" value="1"/>
</dbReference>
<evidence type="ECO:0000313" key="3">
    <source>
        <dbReference type="EMBL" id="KAK3373915.1"/>
    </source>
</evidence>
<dbReference type="PANTHER" id="PTHR33643">
    <property type="entry name" value="UREASE ACCESSORY PROTEIN D"/>
    <property type="match status" value="1"/>
</dbReference>
<evidence type="ECO:0000256" key="1">
    <source>
        <dbReference type="ARBA" id="ARBA00007177"/>
    </source>
</evidence>
<evidence type="ECO:0000313" key="4">
    <source>
        <dbReference type="Proteomes" id="UP001287356"/>
    </source>
</evidence>
<proteinExistence type="inferred from homology"/>
<evidence type="ECO:0000256" key="2">
    <source>
        <dbReference type="ARBA" id="ARBA00023186"/>
    </source>
</evidence>
<dbReference type="InterPro" id="IPR002669">
    <property type="entry name" value="UreD"/>
</dbReference>
<gene>
    <name evidence="3" type="ORF">B0T24DRAFT_280024</name>
</gene>